<accession>A0A2M7S7X8</accession>
<dbReference type="InterPro" id="IPR050312">
    <property type="entry name" value="IolE/XylAMocC-like"/>
</dbReference>
<proteinExistence type="predicted"/>
<reference evidence="3" key="1">
    <citation type="submission" date="2017-09" db="EMBL/GenBank/DDBJ databases">
        <title>Depth-based differentiation of microbial function through sediment-hosted aquifers and enrichment of novel symbionts in the deep terrestrial subsurface.</title>
        <authorList>
            <person name="Probst A.J."/>
            <person name="Ladd B."/>
            <person name="Jarett J.K."/>
            <person name="Geller-Mcgrath D.E."/>
            <person name="Sieber C.M.K."/>
            <person name="Emerson J.B."/>
            <person name="Anantharaman K."/>
            <person name="Thomas B.C."/>
            <person name="Malmstrom R."/>
            <person name="Stieglmeier M."/>
            <person name="Klingl A."/>
            <person name="Woyke T."/>
            <person name="Ryan C.M."/>
            <person name="Banfield J.F."/>
        </authorList>
    </citation>
    <scope>NUCLEOTIDE SEQUENCE [LARGE SCALE GENOMIC DNA]</scope>
</reference>
<dbReference type="Pfam" id="PF01261">
    <property type="entry name" value="AP_endonuc_2"/>
    <property type="match status" value="1"/>
</dbReference>
<sequence>MKKAVNKCIFPGGMGIKDCFALAKKAGFDGVEINFAGEGADVNLKTAKGDAEKITSLAKESGIKVCSVCAGWPPLTSNNPDERKKAIDYVKKALEVTSWLGADTVLVVPGVVSEDTPYDVVYERAKQAMLELAPAAEACKVFIGAENVWNKFLLSPLEMKGFIEEINKPYIQAYFDTGNVLVNGFPEQWIRILGKKIKKIHLKDFNTSTGNITGFVNLLEGNVNWPGVVQALNEIGYNDYLTAEFGPYRFHSDTILYHISLSIDKILGR</sequence>
<protein>
    <submittedName>
        <fullName evidence="2">Xylulose 5-phosphate 3-epimerase</fullName>
    </submittedName>
</protein>
<organism evidence="2 3">
    <name type="scientific">Candidatus Desantisbacteria bacterium CG_4_10_14_0_8_um_filter_48_22</name>
    <dbReference type="NCBI Taxonomy" id="1974543"/>
    <lineage>
        <taxon>Bacteria</taxon>
        <taxon>Candidatus Desantisiibacteriota</taxon>
    </lineage>
</organism>
<dbReference type="SUPFAM" id="SSF51658">
    <property type="entry name" value="Xylose isomerase-like"/>
    <property type="match status" value="1"/>
</dbReference>
<name>A0A2M7S7X8_9BACT</name>
<dbReference type="InterPro" id="IPR013022">
    <property type="entry name" value="Xyl_isomerase-like_TIM-brl"/>
</dbReference>
<dbReference type="InterPro" id="IPR036237">
    <property type="entry name" value="Xyl_isomerase-like_sf"/>
</dbReference>
<gene>
    <name evidence="2" type="ORF">COY52_09330</name>
</gene>
<dbReference type="Proteomes" id="UP000229307">
    <property type="component" value="Unassembled WGS sequence"/>
</dbReference>
<evidence type="ECO:0000313" key="3">
    <source>
        <dbReference type="Proteomes" id="UP000229307"/>
    </source>
</evidence>
<dbReference type="Gene3D" id="3.20.20.150">
    <property type="entry name" value="Divalent-metal-dependent TIM barrel enzymes"/>
    <property type="match status" value="1"/>
</dbReference>
<dbReference type="PANTHER" id="PTHR12110:SF53">
    <property type="entry name" value="BLR5974 PROTEIN"/>
    <property type="match status" value="1"/>
</dbReference>
<feature type="domain" description="Xylose isomerase-like TIM barrel" evidence="1">
    <location>
        <begin position="20"/>
        <end position="245"/>
    </location>
</feature>
<dbReference type="PANTHER" id="PTHR12110">
    <property type="entry name" value="HYDROXYPYRUVATE ISOMERASE"/>
    <property type="match status" value="1"/>
</dbReference>
<comment type="caution">
    <text evidence="2">The sequence shown here is derived from an EMBL/GenBank/DDBJ whole genome shotgun (WGS) entry which is preliminary data.</text>
</comment>
<dbReference type="EMBL" id="PFMR01000251">
    <property type="protein sequence ID" value="PIZ15600.1"/>
    <property type="molecule type" value="Genomic_DNA"/>
</dbReference>
<dbReference type="AlphaFoldDB" id="A0A2M7S7X8"/>
<evidence type="ECO:0000259" key="1">
    <source>
        <dbReference type="Pfam" id="PF01261"/>
    </source>
</evidence>
<evidence type="ECO:0000313" key="2">
    <source>
        <dbReference type="EMBL" id="PIZ15600.1"/>
    </source>
</evidence>